<organism evidence="1 2">
    <name type="scientific">Coccomyxa viridis</name>
    <dbReference type="NCBI Taxonomy" id="1274662"/>
    <lineage>
        <taxon>Eukaryota</taxon>
        <taxon>Viridiplantae</taxon>
        <taxon>Chlorophyta</taxon>
        <taxon>core chlorophytes</taxon>
        <taxon>Trebouxiophyceae</taxon>
        <taxon>Trebouxiophyceae incertae sedis</taxon>
        <taxon>Coccomyxaceae</taxon>
        <taxon>Coccomyxa</taxon>
    </lineage>
</organism>
<accession>A0AAV1I9L6</accession>
<dbReference type="AlphaFoldDB" id="A0AAV1I9L6"/>
<gene>
    <name evidence="1" type="ORF">CVIRNUC_005824</name>
</gene>
<name>A0AAV1I9L6_9CHLO</name>
<evidence type="ECO:0000313" key="1">
    <source>
        <dbReference type="EMBL" id="CAK0782622.1"/>
    </source>
</evidence>
<dbReference type="Proteomes" id="UP001314263">
    <property type="component" value="Unassembled WGS sequence"/>
</dbReference>
<sequence length="151" mass="16817">MCGKLASSSKQPERWGRADYHAERWQLKHATGSIEKPSELANVDPLDALIAELDRIEGHETTLQSAIADSVDVVVHPRLEVLDAQPRQPHTPATPQEFVAQGGLSSFEVAQDLLYLDFNRPLQAPEKFRRMAYDPQRIISHSSGVSGEEPH</sequence>
<keyword evidence="2" id="KW-1185">Reference proteome</keyword>
<proteinExistence type="predicted"/>
<evidence type="ECO:0000313" key="2">
    <source>
        <dbReference type="Proteomes" id="UP001314263"/>
    </source>
</evidence>
<protein>
    <submittedName>
        <fullName evidence="1">Uncharacterized protein</fullName>
    </submittedName>
</protein>
<comment type="caution">
    <text evidence="1">The sequence shown here is derived from an EMBL/GenBank/DDBJ whole genome shotgun (WGS) entry which is preliminary data.</text>
</comment>
<reference evidence="1 2" key="1">
    <citation type="submission" date="2023-10" db="EMBL/GenBank/DDBJ databases">
        <authorList>
            <person name="Maclean D."/>
            <person name="Macfadyen A."/>
        </authorList>
    </citation>
    <scope>NUCLEOTIDE SEQUENCE [LARGE SCALE GENOMIC DNA]</scope>
</reference>
<dbReference type="EMBL" id="CAUYUE010000007">
    <property type="protein sequence ID" value="CAK0782622.1"/>
    <property type="molecule type" value="Genomic_DNA"/>
</dbReference>